<dbReference type="AlphaFoldDB" id="A0A645I3P8"/>
<dbReference type="EMBL" id="VSSQ01105856">
    <property type="protein sequence ID" value="MPN45740.1"/>
    <property type="molecule type" value="Genomic_DNA"/>
</dbReference>
<protein>
    <submittedName>
        <fullName evidence="2">Uncharacterized protein</fullName>
    </submittedName>
</protein>
<organism evidence="2">
    <name type="scientific">bioreactor metagenome</name>
    <dbReference type="NCBI Taxonomy" id="1076179"/>
    <lineage>
        <taxon>unclassified sequences</taxon>
        <taxon>metagenomes</taxon>
        <taxon>ecological metagenomes</taxon>
    </lineage>
</organism>
<sequence>MTENIFFIIMLLYGLFFKIINLLIPVKIVTIILMVIASVIMYKNRQYLKMIRFDFYKDKRLLRILIMSLFYGAIIIAVSFV</sequence>
<feature type="transmembrane region" description="Helical" evidence="1">
    <location>
        <begin position="60"/>
        <end position="80"/>
    </location>
</feature>
<evidence type="ECO:0000256" key="1">
    <source>
        <dbReference type="SAM" id="Phobius"/>
    </source>
</evidence>
<comment type="caution">
    <text evidence="2">The sequence shown here is derived from an EMBL/GenBank/DDBJ whole genome shotgun (WGS) entry which is preliminary data.</text>
</comment>
<evidence type="ECO:0000313" key="2">
    <source>
        <dbReference type="EMBL" id="MPN45740.1"/>
    </source>
</evidence>
<keyword evidence="1" id="KW-1133">Transmembrane helix</keyword>
<name>A0A645I3P8_9ZZZZ</name>
<gene>
    <name evidence="2" type="ORF">SDC9_193311</name>
</gene>
<keyword evidence="1" id="KW-0812">Transmembrane</keyword>
<feature type="transmembrane region" description="Helical" evidence="1">
    <location>
        <begin position="6"/>
        <end position="39"/>
    </location>
</feature>
<reference evidence="2" key="1">
    <citation type="submission" date="2019-08" db="EMBL/GenBank/DDBJ databases">
        <authorList>
            <person name="Kucharzyk K."/>
            <person name="Murdoch R.W."/>
            <person name="Higgins S."/>
            <person name="Loffler F."/>
        </authorList>
    </citation>
    <scope>NUCLEOTIDE SEQUENCE</scope>
</reference>
<keyword evidence="1" id="KW-0472">Membrane</keyword>
<proteinExistence type="predicted"/>
<accession>A0A645I3P8</accession>